<dbReference type="AlphaFoldDB" id="A0A2H0BTC0"/>
<name>A0A2H0BTC0_9BACT</name>
<protein>
    <submittedName>
        <fullName evidence="1">Uncharacterized protein</fullName>
    </submittedName>
</protein>
<accession>A0A2H0BTC0</accession>
<gene>
    <name evidence="1" type="ORF">COX00_00630</name>
</gene>
<sequence>MHRFRKVRRRGERLELTYGRFEDFGIEQALFTRPHVADAGRGEVHVALHEWRSFLFEILPDELSCFFLDRVVVRRVVGNDLTEHPFEQLAARVRRGEPFRHGWQTELPRDEELSKEGIPNAFLEEVARVSIDDHEKHERMDPLGIVEELGKPFLPGLGKAGTVRYQNRIGVRLLPNPAVEIEFGILDDSRNAVAFADDLCQCKDLMPLVRRGDNRQTRVVPALTPFTDRVSETPKILALDLDLQRKSIHRFSHFFARFLFRTSSFLRSRRESDNSNYSSSVWLSSVFSKDFKALTGLFFPCILLTLTRSGRTGRFFVNFYQLLSIYYGLSDYAGDETNR</sequence>
<comment type="caution">
    <text evidence="1">The sequence shown here is derived from an EMBL/GenBank/DDBJ whole genome shotgun (WGS) entry which is preliminary data.</text>
</comment>
<proteinExistence type="predicted"/>
<evidence type="ECO:0000313" key="2">
    <source>
        <dbReference type="Proteomes" id="UP000231581"/>
    </source>
</evidence>
<organism evidence="1 2">
    <name type="scientific">Candidatus Uhrbacteria bacterium CG22_combo_CG10-13_8_21_14_all_47_17</name>
    <dbReference type="NCBI Taxonomy" id="1975041"/>
    <lineage>
        <taxon>Bacteria</taxon>
        <taxon>Candidatus Uhriibacteriota</taxon>
    </lineage>
</organism>
<dbReference type="EMBL" id="PCSZ01000017">
    <property type="protein sequence ID" value="PIP60912.1"/>
    <property type="molecule type" value="Genomic_DNA"/>
</dbReference>
<evidence type="ECO:0000313" key="1">
    <source>
        <dbReference type="EMBL" id="PIP60912.1"/>
    </source>
</evidence>
<reference evidence="1 2" key="1">
    <citation type="submission" date="2017-09" db="EMBL/GenBank/DDBJ databases">
        <title>Depth-based differentiation of microbial function through sediment-hosted aquifers and enrichment of novel symbionts in the deep terrestrial subsurface.</title>
        <authorList>
            <person name="Probst A.J."/>
            <person name="Ladd B."/>
            <person name="Jarett J.K."/>
            <person name="Geller-Mcgrath D.E."/>
            <person name="Sieber C.M."/>
            <person name="Emerson J.B."/>
            <person name="Anantharaman K."/>
            <person name="Thomas B.C."/>
            <person name="Malmstrom R."/>
            <person name="Stieglmeier M."/>
            <person name="Klingl A."/>
            <person name="Woyke T."/>
            <person name="Ryan C.M."/>
            <person name="Banfield J.F."/>
        </authorList>
    </citation>
    <scope>NUCLEOTIDE SEQUENCE [LARGE SCALE GENOMIC DNA]</scope>
    <source>
        <strain evidence="1">CG22_combo_CG10-13_8_21_14_all_47_17</strain>
    </source>
</reference>
<dbReference type="Proteomes" id="UP000231581">
    <property type="component" value="Unassembled WGS sequence"/>
</dbReference>